<dbReference type="PROSITE" id="PS01066">
    <property type="entry name" value="UPP_SYNTHASE"/>
    <property type="match status" value="1"/>
</dbReference>
<evidence type="ECO:0000313" key="3">
    <source>
        <dbReference type="EMBL" id="AMB98829.1"/>
    </source>
</evidence>
<dbReference type="GO" id="GO:0000287">
    <property type="term" value="F:magnesium ion binding"/>
    <property type="evidence" value="ECO:0007669"/>
    <property type="project" value="UniProtKB-UniRule"/>
</dbReference>
<feature type="active site" description="Proton acceptor" evidence="2">
    <location>
        <position position="71"/>
    </location>
</feature>
<dbReference type="GO" id="GO:0030145">
    <property type="term" value="F:manganese ion binding"/>
    <property type="evidence" value="ECO:0007669"/>
    <property type="project" value="TreeGrafter"/>
</dbReference>
<dbReference type="EMBL" id="CP014163">
    <property type="protein sequence ID" value="AMB98829.1"/>
    <property type="molecule type" value="Genomic_DNA"/>
</dbReference>
<comment type="function">
    <text evidence="2">Catalyzes the condensation of isopentenyl diphosphate (IPP) with allylic pyrophosphates generating different type of terpenoids.</text>
</comment>
<keyword evidence="4" id="KW-1185">Reference proteome</keyword>
<dbReference type="RefSeq" id="WP_067977591.1">
    <property type="nucleotide sequence ID" value="NZ_CP014163.1"/>
</dbReference>
<accession>A0A109RGG2</accession>
<feature type="binding site" evidence="2">
    <location>
        <position position="23"/>
    </location>
    <ligand>
        <name>Mg(2+)</name>
        <dbReference type="ChEBI" id="CHEBI:18420"/>
    </ligand>
</feature>
<feature type="binding site" evidence="2">
    <location>
        <position position="72"/>
    </location>
    <ligand>
        <name>substrate</name>
    </ligand>
</feature>
<dbReference type="InterPro" id="IPR001441">
    <property type="entry name" value="UPP_synth-like"/>
</dbReference>
<proteinExistence type="inferred from homology"/>
<evidence type="ECO:0000313" key="4">
    <source>
        <dbReference type="Proteomes" id="UP000062260"/>
    </source>
</evidence>
<feature type="binding site" evidence="2">
    <location>
        <begin position="68"/>
        <end position="70"/>
    </location>
    <ligand>
        <name>substrate</name>
    </ligand>
</feature>
<evidence type="ECO:0000256" key="1">
    <source>
        <dbReference type="ARBA" id="ARBA00022679"/>
    </source>
</evidence>
<dbReference type="NCBIfam" id="TIGR00055">
    <property type="entry name" value="uppS"/>
    <property type="match status" value="1"/>
</dbReference>
<dbReference type="EC" id="2.5.1.-" evidence="2"/>
<evidence type="ECO:0000256" key="2">
    <source>
        <dbReference type="HAMAP-Rule" id="MF_01139"/>
    </source>
</evidence>
<dbReference type="KEGG" id="auh:AWM75_01945"/>
<feature type="binding site" evidence="2">
    <location>
        <begin position="24"/>
        <end position="27"/>
    </location>
    <ligand>
        <name>substrate</name>
    </ligand>
</feature>
<feature type="binding site" evidence="2">
    <location>
        <position position="36"/>
    </location>
    <ligand>
        <name>substrate</name>
    </ligand>
</feature>
<keyword evidence="2" id="KW-0460">Magnesium</keyword>
<dbReference type="OrthoDB" id="4191603at2"/>
<dbReference type="InterPro" id="IPR036424">
    <property type="entry name" value="UPP_synth-like_sf"/>
</dbReference>
<dbReference type="GO" id="GO:0008834">
    <property type="term" value="F:ditrans,polycis-undecaprenyl-diphosphate synthase [(2E,6E)-farnesyl-diphosphate specific] activity"/>
    <property type="evidence" value="ECO:0007669"/>
    <property type="project" value="TreeGrafter"/>
</dbReference>
<reference evidence="4" key="2">
    <citation type="submission" date="2016-01" db="EMBL/GenBank/DDBJ databases">
        <title>Six Aerococcus type strain genome sequencing and assembly using PacBio and Illumina Hiseq.</title>
        <authorList>
            <person name="Carkaci D."/>
            <person name="Dargis R."/>
            <person name="Nielsen X.C."/>
            <person name="Skovgaard O."/>
            <person name="Fuursted K."/>
            <person name="Christensen J.J."/>
        </authorList>
    </citation>
    <scope>NUCLEOTIDE SEQUENCE [LARGE SCALE GENOMIC DNA]</scope>
    <source>
        <strain evidence="4">CCUG42038B</strain>
    </source>
</reference>
<feature type="binding site" evidence="2">
    <location>
        <position position="28"/>
    </location>
    <ligand>
        <name>substrate</name>
    </ligand>
</feature>
<dbReference type="Pfam" id="PF01255">
    <property type="entry name" value="Prenyltransf"/>
    <property type="match status" value="1"/>
</dbReference>
<dbReference type="HAMAP" id="MF_01139">
    <property type="entry name" value="ISPT"/>
    <property type="match status" value="1"/>
</dbReference>
<feature type="binding site" evidence="2">
    <location>
        <position position="194"/>
    </location>
    <ligand>
        <name>substrate</name>
    </ligand>
</feature>
<dbReference type="InterPro" id="IPR018520">
    <property type="entry name" value="UPP_synth-like_CS"/>
</dbReference>
<dbReference type="NCBIfam" id="NF011405">
    <property type="entry name" value="PRK14830.1"/>
    <property type="match status" value="1"/>
</dbReference>
<dbReference type="PANTHER" id="PTHR10291">
    <property type="entry name" value="DEHYDRODOLICHYL DIPHOSPHATE SYNTHASE FAMILY MEMBER"/>
    <property type="match status" value="1"/>
</dbReference>
<comment type="similarity">
    <text evidence="2">Belongs to the UPP synthase family.</text>
</comment>
<dbReference type="AlphaFoldDB" id="A0A109RGG2"/>
<feature type="binding site" evidence="2">
    <location>
        <begin position="200"/>
        <end position="202"/>
    </location>
    <ligand>
        <name>substrate</name>
    </ligand>
</feature>
<keyword evidence="2" id="KW-0479">Metal-binding</keyword>
<comment type="subunit">
    <text evidence="2">Homodimer.</text>
</comment>
<dbReference type="FunFam" id="3.40.1180.10:FF:000001">
    <property type="entry name" value="(2E,6E)-farnesyl-diphosphate-specific ditrans,polycis-undecaprenyl-diphosphate synthase"/>
    <property type="match status" value="1"/>
</dbReference>
<dbReference type="STRING" id="128944.AWM75_01945"/>
<keyword evidence="1 2" id="KW-0808">Transferase</keyword>
<reference evidence="3 4" key="1">
    <citation type="journal article" date="2016" name="Genome Announc.">
        <title>Complete Genome Sequences of Aerococcus christensenii CCUG 28831T, Aerococcus sanguinicola CCUG 43001T, Aerococcus urinae CCUG 36881T, Aerococcus urinaeequi CCUG 28094T, Aerococcus urinaehominis CCUG 42038 BT, and Aerococcus viridans CCUG 4311T.</title>
        <authorList>
            <person name="Carkaci D."/>
            <person name="Dargis R."/>
            <person name="Nielsen X.C."/>
            <person name="Skovgaard O."/>
            <person name="Fuursted K."/>
            <person name="Christensen J.J."/>
        </authorList>
    </citation>
    <scope>NUCLEOTIDE SEQUENCE [LARGE SCALE GENOMIC DNA]</scope>
    <source>
        <strain evidence="3 4">CCUG42038B</strain>
    </source>
</reference>
<feature type="binding site" evidence="2">
    <location>
        <position position="74"/>
    </location>
    <ligand>
        <name>substrate</name>
    </ligand>
</feature>
<dbReference type="Proteomes" id="UP000062260">
    <property type="component" value="Chromosome"/>
</dbReference>
<feature type="binding site" evidence="2">
    <location>
        <position position="40"/>
    </location>
    <ligand>
        <name>substrate</name>
    </ligand>
</feature>
<dbReference type="CDD" id="cd00475">
    <property type="entry name" value="Cis_IPPS"/>
    <property type="match status" value="1"/>
</dbReference>
<dbReference type="SUPFAM" id="SSF64005">
    <property type="entry name" value="Undecaprenyl diphosphate synthase"/>
    <property type="match status" value="1"/>
</dbReference>
<name>A0A109RGG2_9LACT</name>
<feature type="active site" evidence="2">
    <location>
        <position position="23"/>
    </location>
</feature>
<protein>
    <recommendedName>
        <fullName evidence="2">Isoprenyl transferase</fullName>
        <ecNumber evidence="2">2.5.1.-</ecNumber>
    </recommendedName>
</protein>
<feature type="binding site" evidence="2">
    <location>
        <position position="213"/>
    </location>
    <ligand>
        <name>Mg(2+)</name>
        <dbReference type="ChEBI" id="CHEBI:18420"/>
    </ligand>
</feature>
<dbReference type="PANTHER" id="PTHR10291:SF0">
    <property type="entry name" value="DEHYDRODOLICHYL DIPHOSPHATE SYNTHASE 2"/>
    <property type="match status" value="1"/>
</dbReference>
<dbReference type="GO" id="GO:0016094">
    <property type="term" value="P:polyprenol biosynthetic process"/>
    <property type="evidence" value="ECO:0007669"/>
    <property type="project" value="TreeGrafter"/>
</dbReference>
<dbReference type="Gene3D" id="3.40.1180.10">
    <property type="entry name" value="Decaprenyl diphosphate synthase-like"/>
    <property type="match status" value="1"/>
</dbReference>
<organism evidence="3 4">
    <name type="scientific">Aerococcus urinaehominis</name>
    <dbReference type="NCBI Taxonomy" id="128944"/>
    <lineage>
        <taxon>Bacteria</taxon>
        <taxon>Bacillati</taxon>
        <taxon>Bacillota</taxon>
        <taxon>Bacilli</taxon>
        <taxon>Lactobacillales</taxon>
        <taxon>Aerococcaceae</taxon>
        <taxon>Aerococcus</taxon>
    </lineage>
</organism>
<sequence>MIQENLVFNPELPVPQHVAVIMDGNGRWAQAQGLKRTAGHREGLNALRRVAIAAAQMGIKVITAYAFSTENWRRPQEEISYLMSLPKLLNDDVLPELMANDVKITITGSLEGVNRTTQAYINEAIAKTKDNKGLILNIAFNYGSRAEIVKASQSIAQQVAEGQLAVGDIDEELFSRSLQTAFLNDLQDPDFLIRSSGEVRLSNYLLWQLAYSEMYFVDTMWPDFDQSVFESCIAVYQHRHRRFGDVS</sequence>
<dbReference type="GO" id="GO:0005829">
    <property type="term" value="C:cytosol"/>
    <property type="evidence" value="ECO:0007669"/>
    <property type="project" value="TreeGrafter"/>
</dbReference>
<comment type="cofactor">
    <cofactor evidence="2">
        <name>Mg(2+)</name>
        <dbReference type="ChEBI" id="CHEBI:18420"/>
    </cofactor>
    <text evidence="2">Binds 2 magnesium ions per subunit.</text>
</comment>
<gene>
    <name evidence="3" type="ORF">AWM75_01945</name>
</gene>